<dbReference type="EMBL" id="JABWAB010000002">
    <property type="protein sequence ID" value="KAF6057978.1"/>
    <property type="molecule type" value="Genomic_DNA"/>
</dbReference>
<accession>A0A8X7NQP7</accession>
<keyword evidence="3 5" id="KW-1133">Transmembrane helix</keyword>
<dbReference type="GO" id="GO:0070916">
    <property type="term" value="C:inositol phosphoceramide synthase complex"/>
    <property type="evidence" value="ECO:0007669"/>
    <property type="project" value="TreeGrafter"/>
</dbReference>
<feature type="transmembrane region" description="Helical" evidence="5">
    <location>
        <begin position="260"/>
        <end position="281"/>
    </location>
</feature>
<dbReference type="GO" id="GO:0006676">
    <property type="term" value="P:mannosyl diphosphorylinositol ceramide metabolic process"/>
    <property type="evidence" value="ECO:0007669"/>
    <property type="project" value="TreeGrafter"/>
</dbReference>
<comment type="subcellular location">
    <subcellularLocation>
        <location evidence="1">Membrane</location>
        <topology evidence="1">Multi-pass membrane protein</topology>
    </subcellularLocation>
</comment>
<dbReference type="GO" id="GO:0030148">
    <property type="term" value="P:sphingolipid biosynthetic process"/>
    <property type="evidence" value="ECO:0007669"/>
    <property type="project" value="TreeGrafter"/>
</dbReference>
<feature type="transmembrane region" description="Helical" evidence="5">
    <location>
        <begin position="293"/>
        <end position="317"/>
    </location>
</feature>
<dbReference type="CDD" id="cd03386">
    <property type="entry name" value="PAP2_Aur1_like"/>
    <property type="match status" value="1"/>
</dbReference>
<dbReference type="Gene3D" id="1.20.144.10">
    <property type="entry name" value="Phosphatidic acid phosphatase type 2/haloperoxidase"/>
    <property type="match status" value="1"/>
</dbReference>
<evidence type="ECO:0000313" key="9">
    <source>
        <dbReference type="Proteomes" id="UP000590412"/>
    </source>
</evidence>
<dbReference type="EMBL" id="JABWAB010000001">
    <property type="protein sequence ID" value="KAF6059227.1"/>
    <property type="molecule type" value="Genomic_DNA"/>
</dbReference>
<feature type="transmembrane region" description="Helical" evidence="5">
    <location>
        <begin position="30"/>
        <end position="51"/>
    </location>
</feature>
<feature type="transmembrane region" description="Helical" evidence="5">
    <location>
        <begin position="226"/>
        <end position="248"/>
    </location>
</feature>
<proteinExistence type="predicted"/>
<name>A0A8X7NQP7_CANPA</name>
<evidence type="ECO:0000259" key="6">
    <source>
        <dbReference type="Pfam" id="PF14378"/>
    </source>
</evidence>
<reference evidence="8" key="1">
    <citation type="submission" date="2020-03" db="EMBL/GenBank/DDBJ databases">
        <title>FDA dAtabase for Regulatory Grade micrObial Sequences (FDA-ARGOS): Supporting development and validation of Infectious Disease Dx tests.</title>
        <authorList>
            <person name="Campos J."/>
            <person name="Goldberg B."/>
            <person name="Tallon L."/>
            <person name="Sadzewicz L."/>
            <person name="Vavikolanu K."/>
            <person name="Mehta A."/>
            <person name="Aluvathingal J."/>
            <person name="Nadendla S."/>
            <person name="Nandy P."/>
            <person name="Geyer C."/>
            <person name="Yan Y."/>
            <person name="Sichtig H."/>
        </authorList>
    </citation>
    <scope>NUCLEOTIDE SEQUENCE [LARGE SCALE GENOMIC DNA]</scope>
    <source>
        <strain evidence="8">FDAARGOS_652</strain>
    </source>
</reference>
<feature type="domain" description="Inositolphosphotransferase Aur1/Ipt1" evidence="6">
    <location>
        <begin position="256"/>
        <end position="424"/>
    </location>
</feature>
<dbReference type="OrthoDB" id="5784at2759"/>
<evidence type="ECO:0000256" key="1">
    <source>
        <dbReference type="ARBA" id="ARBA00004141"/>
    </source>
</evidence>
<dbReference type="PANTHER" id="PTHR31310:SF8">
    <property type="entry name" value="INOSITOLPHOSPHOTRANSFERASE 1"/>
    <property type="match status" value="1"/>
</dbReference>
<feature type="transmembrane region" description="Helical" evidence="5">
    <location>
        <begin position="385"/>
        <end position="405"/>
    </location>
</feature>
<feature type="transmembrane region" description="Helical" evidence="5">
    <location>
        <begin position="79"/>
        <end position="101"/>
    </location>
</feature>
<feature type="transmembrane region" description="Helical" evidence="5">
    <location>
        <begin position="358"/>
        <end position="378"/>
    </location>
</feature>
<evidence type="ECO:0000256" key="5">
    <source>
        <dbReference type="SAM" id="Phobius"/>
    </source>
</evidence>
<keyword evidence="4 5" id="KW-0472">Membrane</keyword>
<organism evidence="8 9">
    <name type="scientific">Candida parapsilosis</name>
    <name type="common">Yeast</name>
    <dbReference type="NCBI Taxonomy" id="5480"/>
    <lineage>
        <taxon>Eukaryota</taxon>
        <taxon>Fungi</taxon>
        <taxon>Dikarya</taxon>
        <taxon>Ascomycota</taxon>
        <taxon>Saccharomycotina</taxon>
        <taxon>Pichiomycetes</taxon>
        <taxon>Debaryomycetaceae</taxon>
        <taxon>Candida/Lodderomyces clade</taxon>
        <taxon>Candida</taxon>
    </lineage>
</organism>
<protein>
    <submittedName>
        <fullName evidence="8">PAP2 family protein</fullName>
    </submittedName>
</protein>
<dbReference type="Pfam" id="PF14378">
    <property type="entry name" value="PAP2_3"/>
    <property type="match status" value="1"/>
</dbReference>
<dbReference type="PANTHER" id="PTHR31310">
    <property type="match status" value="1"/>
</dbReference>
<keyword evidence="2 5" id="KW-0812">Transmembrane</keyword>
<feature type="transmembrane region" description="Helical" evidence="5">
    <location>
        <begin position="411"/>
        <end position="430"/>
    </location>
</feature>
<comment type="caution">
    <text evidence="8">The sequence shown here is derived from an EMBL/GenBank/DDBJ whole genome shotgun (WGS) entry which is preliminary data.</text>
</comment>
<evidence type="ECO:0000256" key="2">
    <source>
        <dbReference type="ARBA" id="ARBA00022692"/>
    </source>
</evidence>
<dbReference type="AlphaFoldDB" id="A0A8X7NQP7"/>
<evidence type="ECO:0000256" key="4">
    <source>
        <dbReference type="ARBA" id="ARBA00023136"/>
    </source>
</evidence>
<gene>
    <name evidence="8" type="ORF">FOB60_000809</name>
    <name evidence="7" type="ORF">FOB60_001440</name>
</gene>
<dbReference type="GO" id="GO:0016020">
    <property type="term" value="C:membrane"/>
    <property type="evidence" value="ECO:0007669"/>
    <property type="project" value="UniProtKB-SubCell"/>
</dbReference>
<evidence type="ECO:0000313" key="7">
    <source>
        <dbReference type="EMBL" id="KAF6057978.1"/>
    </source>
</evidence>
<sequence>MEILLQLLKPFLFIYQFLERVFWSGLNEKTIIGLILNFWANFGPVFIWLLIFKNAGLIPHSIRPTIHVALPYHVDTFMFSSWLGALICIPSFIAIGWLMYVGIYKQKGKASIALSRYLPLKGEVDNEEIASEEGGSSFDIEMESLDGGEGGERGGVGCEDLETGTVTSTIKPPPETNFQNDMHINNLTFFRPLDTSVVNNMAMTVNEKIVEKQQQYGNNWKIPRNCWYISAPALLATCWFILNIDYWFREPIRTWKDLLAWASYVLGHITVPIITAVWLYVFHAPGVLKSYGWALGFQNICGVLTHLLFPCAPPWFIHMYGENAPANYDLPGYAAGLTRVDVALGTHLNSKGFHASPIVFGAVPSLHSAMAVMTFLFVSYYARWTVVKLISFAFVVLQWWATIYLDHHWRLDLFVGMCYALVWFSIMYKWRLGKVNEVFLQSRMSYNFAKGSTMGMRVFRNTKLQWFFDPLS</sequence>
<dbReference type="InterPro" id="IPR052185">
    <property type="entry name" value="IPC_Synthase-Related"/>
</dbReference>
<evidence type="ECO:0000256" key="3">
    <source>
        <dbReference type="ARBA" id="ARBA00022989"/>
    </source>
</evidence>
<dbReference type="InterPro" id="IPR026841">
    <property type="entry name" value="Aur1/Ipt1"/>
</dbReference>
<evidence type="ECO:0000313" key="8">
    <source>
        <dbReference type="EMBL" id="KAF6059227.1"/>
    </source>
</evidence>
<dbReference type="Proteomes" id="UP000590412">
    <property type="component" value="Unassembled WGS sequence"/>
</dbReference>